<evidence type="ECO:0008006" key="6">
    <source>
        <dbReference type="Google" id="ProtNLM"/>
    </source>
</evidence>
<dbReference type="InterPro" id="IPR000648">
    <property type="entry name" value="Oxysterol-bd"/>
</dbReference>
<evidence type="ECO:0000256" key="1">
    <source>
        <dbReference type="ARBA" id="ARBA00008842"/>
    </source>
</evidence>
<keyword evidence="5" id="KW-1185">Reference proteome</keyword>
<dbReference type="GO" id="GO:0032934">
    <property type="term" value="F:sterol binding"/>
    <property type="evidence" value="ECO:0007669"/>
    <property type="project" value="TreeGrafter"/>
</dbReference>
<feature type="region of interest" description="Disordered" evidence="3">
    <location>
        <begin position="1"/>
        <end position="30"/>
    </location>
</feature>
<dbReference type="EMBL" id="LN891140">
    <property type="protein sequence ID" value="CUS08315.1"/>
    <property type="molecule type" value="Genomic_DNA"/>
</dbReference>
<evidence type="ECO:0000313" key="5">
    <source>
        <dbReference type="Proteomes" id="UP001412239"/>
    </source>
</evidence>
<evidence type="ECO:0000256" key="3">
    <source>
        <dbReference type="SAM" id="MobiDB-lite"/>
    </source>
</evidence>
<comment type="similarity">
    <text evidence="1 2">Belongs to the OSBP family.</text>
</comment>
<reference evidence="4" key="1">
    <citation type="submission" date="2015-10" db="EMBL/GenBank/DDBJ databases">
        <authorList>
            <person name="Regsiter A."/>
            <person name="william w."/>
        </authorList>
    </citation>
    <scope>NUCLEOTIDE SEQUENCE</scope>
    <source>
        <strain evidence="4">Montdore</strain>
    </source>
</reference>
<feature type="region of interest" description="Disordered" evidence="3">
    <location>
        <begin position="137"/>
        <end position="164"/>
    </location>
</feature>
<dbReference type="PANTHER" id="PTHR10972">
    <property type="entry name" value="OXYSTEROL-BINDING PROTEIN-RELATED"/>
    <property type="match status" value="1"/>
</dbReference>
<dbReference type="SUPFAM" id="SSF144000">
    <property type="entry name" value="Oxysterol-binding protein-like"/>
    <property type="match status" value="1"/>
</dbReference>
<gene>
    <name evidence="4" type="ORF">GSTUAT00007626001</name>
</gene>
<evidence type="ECO:0000256" key="2">
    <source>
        <dbReference type="RuleBase" id="RU003844"/>
    </source>
</evidence>
<dbReference type="PANTHER" id="PTHR10972:SF212">
    <property type="entry name" value="OXYSTEROL-BINDING PROTEIN-LIKE PROTEIN 1"/>
    <property type="match status" value="1"/>
</dbReference>
<feature type="compositionally biased region" description="Polar residues" evidence="3">
    <location>
        <begin position="21"/>
        <end position="30"/>
    </location>
</feature>
<name>A0A292PNP1_9PEZI</name>
<feature type="compositionally biased region" description="Low complexity" evidence="3">
    <location>
        <begin position="142"/>
        <end position="157"/>
    </location>
</feature>
<dbReference type="GO" id="GO:0016020">
    <property type="term" value="C:membrane"/>
    <property type="evidence" value="ECO:0007669"/>
    <property type="project" value="TreeGrafter"/>
</dbReference>
<evidence type="ECO:0000313" key="4">
    <source>
        <dbReference type="EMBL" id="CUS08315.1"/>
    </source>
</evidence>
<dbReference type="Gene3D" id="3.30.70.3490">
    <property type="match status" value="1"/>
</dbReference>
<dbReference type="GO" id="GO:0005829">
    <property type="term" value="C:cytosol"/>
    <property type="evidence" value="ECO:0007669"/>
    <property type="project" value="TreeGrafter"/>
</dbReference>
<accession>A0A292PNP1</accession>
<dbReference type="Proteomes" id="UP001412239">
    <property type="component" value="Unassembled WGS sequence"/>
</dbReference>
<dbReference type="AlphaFoldDB" id="A0A292PNP1"/>
<dbReference type="Gene3D" id="2.40.160.120">
    <property type="match status" value="1"/>
</dbReference>
<dbReference type="InterPro" id="IPR018494">
    <property type="entry name" value="Oxysterol-bd_CS"/>
</dbReference>
<proteinExistence type="inferred from homology"/>
<sequence>MENTPLTPSSSAPTPSATPPGTISNTGSEAENQSKLKTLLGILRRFIGVADIASVRFSLPSQLLEPVPNLEYWNYLDRPETFASIGESDDELERFLGVLRFWFTKDLKFVKGKPCKPYNSTLGEFFRCSWDVQETLPPVPSRPSSRNSRNSAASKPSQAGSKGPVRVSFLTEQTSHHPPVSAFYIDCPEKGVSANGYDQISAKFTGTSIRVTPGVHNLGIFINLHKRGDESYRLTHPAVNLGGFLRGTLNLYVEDICYVTCPKTKLKAVLQYLGDSWIGKAKHKVEGVVYQYIQEDDGIQKLKDVPSKLVRAKIEGSWMSQLYYTVPGSNEKHLLIDLDPLFPEPKTCPPPDAMLPNESRKMWEGVTEAIHARDYSRATQLKSEIEERQREKAAARAVEGVEWKPRFFEAPALAAGRPRLSADGEMALKGLHTGDYKLEPAAVTGA</sequence>
<dbReference type="Pfam" id="PF01237">
    <property type="entry name" value="Oxysterol_BP"/>
    <property type="match status" value="1"/>
</dbReference>
<dbReference type="PROSITE" id="PS01013">
    <property type="entry name" value="OSBP"/>
    <property type="match status" value="1"/>
</dbReference>
<organism evidence="4 5">
    <name type="scientific">Tuber aestivum</name>
    <name type="common">summer truffle</name>
    <dbReference type="NCBI Taxonomy" id="59557"/>
    <lineage>
        <taxon>Eukaryota</taxon>
        <taxon>Fungi</taxon>
        <taxon>Dikarya</taxon>
        <taxon>Ascomycota</taxon>
        <taxon>Pezizomycotina</taxon>
        <taxon>Pezizomycetes</taxon>
        <taxon>Pezizales</taxon>
        <taxon>Tuberaceae</taxon>
        <taxon>Tuber</taxon>
    </lineage>
</organism>
<protein>
    <recommendedName>
        <fullName evidence="6">Oxysterol-binding protein-like protein 1</fullName>
    </recommendedName>
</protein>
<feature type="compositionally biased region" description="Low complexity" evidence="3">
    <location>
        <begin position="1"/>
        <end position="15"/>
    </location>
</feature>
<dbReference type="InterPro" id="IPR037239">
    <property type="entry name" value="OSBP_sf"/>
</dbReference>